<comment type="similarity">
    <text evidence="1">Belongs to the class-I fumarase family.</text>
</comment>
<dbReference type="Pfam" id="PF05683">
    <property type="entry name" value="Fumerase_C"/>
    <property type="match status" value="1"/>
</dbReference>
<dbReference type="SUPFAM" id="SSF117457">
    <property type="entry name" value="FumA C-terminal domain-like"/>
    <property type="match status" value="1"/>
</dbReference>
<evidence type="ECO:0000259" key="3">
    <source>
        <dbReference type="Pfam" id="PF05683"/>
    </source>
</evidence>
<gene>
    <name evidence="4" type="ORF">H8S64_12945</name>
</gene>
<dbReference type="Gene3D" id="3.20.130.10">
    <property type="entry name" value="Fe-S hydro-lyase, tartrate dehydratase beta-type, catalytic domain"/>
    <property type="match status" value="1"/>
</dbReference>
<dbReference type="EMBL" id="JACOOH010000005">
    <property type="protein sequence ID" value="MBC5622008.1"/>
    <property type="molecule type" value="Genomic_DNA"/>
</dbReference>
<feature type="domain" description="Fe-S hydro-lyase tartrate dehydratase beta-type catalytic" evidence="3">
    <location>
        <begin position="9"/>
        <end position="166"/>
    </location>
</feature>
<dbReference type="InterPro" id="IPR036660">
    <property type="entry name" value="Fe-S_hydroAse_TtdB_cat_sf"/>
</dbReference>
<dbReference type="InterPro" id="IPR004647">
    <property type="entry name" value="Fe-S_hydro-lyase_TtdB-typ_cat"/>
</dbReference>
<evidence type="ECO:0000313" key="5">
    <source>
        <dbReference type="Proteomes" id="UP000646484"/>
    </source>
</evidence>
<dbReference type="RefSeq" id="WP_186976439.1">
    <property type="nucleotide sequence ID" value="NZ_JACOOH010000005.1"/>
</dbReference>
<dbReference type="PANTHER" id="PTHR43351:SF2">
    <property type="entry name" value="L(+)-TARTRATE DEHYDRATASE SUBUNIT BETA-RELATED"/>
    <property type="match status" value="1"/>
</dbReference>
<accession>A0ABR7D245</accession>
<sequence>MRTYTIPFTDKDIKELNVGDMIYISGYIFCGRDAVLPTLIKEIEAGVLNSAIDLTGSVIFHTAVSPAGVGPTSSNKLEIESSMLPLSDAGIKMHLGKGKLKDETIRGLAERNAVYAIIPPVTALLESKTSERHCVAHEELGMEALYQVKVNQYPVIIAGAKGRSIYE</sequence>
<dbReference type="Proteomes" id="UP000646484">
    <property type="component" value="Unassembled WGS sequence"/>
</dbReference>
<reference evidence="4 5" key="1">
    <citation type="submission" date="2020-08" db="EMBL/GenBank/DDBJ databases">
        <title>Genome public.</title>
        <authorList>
            <person name="Liu C."/>
            <person name="Sun Q."/>
        </authorList>
    </citation>
    <scope>NUCLEOTIDE SEQUENCE [LARGE SCALE GENOMIC DNA]</scope>
    <source>
        <strain evidence="4 5">NSJ-56</strain>
    </source>
</reference>
<evidence type="ECO:0000256" key="1">
    <source>
        <dbReference type="ARBA" id="ARBA00008876"/>
    </source>
</evidence>
<organism evidence="4 5">
    <name type="scientific">Butyricimonas hominis</name>
    <dbReference type="NCBI Taxonomy" id="2763032"/>
    <lineage>
        <taxon>Bacteria</taxon>
        <taxon>Pseudomonadati</taxon>
        <taxon>Bacteroidota</taxon>
        <taxon>Bacteroidia</taxon>
        <taxon>Bacteroidales</taxon>
        <taxon>Odoribacteraceae</taxon>
        <taxon>Butyricimonas</taxon>
    </lineage>
</organism>
<comment type="caution">
    <text evidence="4">The sequence shown here is derived from an EMBL/GenBank/DDBJ whole genome shotgun (WGS) entry which is preliminary data.</text>
</comment>
<keyword evidence="2" id="KW-0456">Lyase</keyword>
<proteinExistence type="inferred from homology"/>
<dbReference type="PANTHER" id="PTHR43351">
    <property type="entry name" value="L(+)-TARTRATE DEHYDRATASE SUBUNIT BETA"/>
    <property type="match status" value="1"/>
</dbReference>
<keyword evidence="5" id="KW-1185">Reference proteome</keyword>
<name>A0ABR7D245_9BACT</name>
<evidence type="ECO:0000313" key="4">
    <source>
        <dbReference type="EMBL" id="MBC5622008.1"/>
    </source>
</evidence>
<protein>
    <submittedName>
        <fullName evidence="4">Fumarate hydratase C-terminal domain-containing protein</fullName>
    </submittedName>
</protein>
<evidence type="ECO:0000256" key="2">
    <source>
        <dbReference type="ARBA" id="ARBA00023239"/>
    </source>
</evidence>